<proteinExistence type="predicted"/>
<sequence>MQTPGAEGYRDAGNGVVVSLDELRIWVLPSGGGVSAIVVSVAGWDAAAAGTEVGLARGPWRIYVWSAATIGWCSRGSGLGPRSHWPALAPRGVVSCRVGGDSSLASLARWVGWRLWQLGFNELGVWGRIWSGMVVKEAGCSCRGLRITWGPAWSSGYLDLGLLTVGLLQLASSCSPRLLPPGRGDHSVGTPSWGFWGSLDGPWLTLYSCGWDKRGLAGELAP</sequence>
<evidence type="ECO:0000313" key="2">
    <source>
        <dbReference type="Proteomes" id="UP001311232"/>
    </source>
</evidence>
<accession>A0AAV9R2Y7</accession>
<reference evidence="1 2" key="1">
    <citation type="submission" date="2021-06" db="EMBL/GenBank/DDBJ databases">
        <authorList>
            <person name="Palmer J.M."/>
        </authorList>
    </citation>
    <scope>NUCLEOTIDE SEQUENCE [LARGE SCALE GENOMIC DNA]</scope>
    <source>
        <strain evidence="1 2">MEX-2019</strain>
        <tissue evidence="1">Muscle</tissue>
    </source>
</reference>
<organism evidence="1 2">
    <name type="scientific">Crenichthys baileyi</name>
    <name type="common">White River springfish</name>
    <dbReference type="NCBI Taxonomy" id="28760"/>
    <lineage>
        <taxon>Eukaryota</taxon>
        <taxon>Metazoa</taxon>
        <taxon>Chordata</taxon>
        <taxon>Craniata</taxon>
        <taxon>Vertebrata</taxon>
        <taxon>Euteleostomi</taxon>
        <taxon>Actinopterygii</taxon>
        <taxon>Neopterygii</taxon>
        <taxon>Teleostei</taxon>
        <taxon>Neoteleostei</taxon>
        <taxon>Acanthomorphata</taxon>
        <taxon>Ovalentaria</taxon>
        <taxon>Atherinomorphae</taxon>
        <taxon>Cyprinodontiformes</taxon>
        <taxon>Goodeidae</taxon>
        <taxon>Crenichthys</taxon>
    </lineage>
</organism>
<comment type="caution">
    <text evidence="1">The sequence shown here is derived from an EMBL/GenBank/DDBJ whole genome shotgun (WGS) entry which is preliminary data.</text>
</comment>
<evidence type="ECO:0000313" key="1">
    <source>
        <dbReference type="EMBL" id="KAK5604141.1"/>
    </source>
</evidence>
<name>A0AAV9R2Y7_9TELE</name>
<keyword evidence="2" id="KW-1185">Reference proteome</keyword>
<dbReference type="Proteomes" id="UP001311232">
    <property type="component" value="Unassembled WGS sequence"/>
</dbReference>
<dbReference type="AlphaFoldDB" id="A0AAV9R2Y7"/>
<protein>
    <submittedName>
        <fullName evidence="1">Uncharacterized protein</fullName>
    </submittedName>
</protein>
<dbReference type="EMBL" id="JAHHUM010002370">
    <property type="protein sequence ID" value="KAK5604141.1"/>
    <property type="molecule type" value="Genomic_DNA"/>
</dbReference>
<gene>
    <name evidence="1" type="ORF">CRENBAI_022675</name>
</gene>